<dbReference type="Gene3D" id="3.80.10.10">
    <property type="entry name" value="Ribonuclease Inhibitor"/>
    <property type="match status" value="1"/>
</dbReference>
<keyword evidence="1" id="KW-0677">Repeat</keyword>
<gene>
    <name evidence="5" type="ORF">Dsin_028278</name>
</gene>
<evidence type="ECO:0000313" key="5">
    <source>
        <dbReference type="EMBL" id="KAK3188717.1"/>
    </source>
</evidence>
<dbReference type="Proteomes" id="UP001281410">
    <property type="component" value="Unassembled WGS sequence"/>
</dbReference>
<evidence type="ECO:0000313" key="6">
    <source>
        <dbReference type="Proteomes" id="UP001281410"/>
    </source>
</evidence>
<keyword evidence="6" id="KW-1185">Reference proteome</keyword>
<dbReference type="SUPFAM" id="SSF52058">
    <property type="entry name" value="L domain-like"/>
    <property type="match status" value="1"/>
</dbReference>
<keyword evidence="2" id="KW-0611">Plant defense</keyword>
<sequence>MAQGFLQPCNENEEMETVGMRYLKELVSRSFFQDFEQKIGYFYTFKMHDLMHDLALSVSKNECFTVTSSKQVISRKVRHLSFVDANIVRGVLPNLIVNFDHLRTIFFPFYEERPSQSFVKSCISKFSLLRMLDLRNSDIEVLPKSVGNLKQLRYLDLACNLKMKKLPNSICKLQSLQTLILIRCEELQQLPRDIGHLINLRMLI</sequence>
<dbReference type="GO" id="GO:0006952">
    <property type="term" value="P:defense response"/>
    <property type="evidence" value="ECO:0007669"/>
    <property type="project" value="UniProtKB-KW"/>
</dbReference>
<evidence type="ECO:0000256" key="2">
    <source>
        <dbReference type="ARBA" id="ARBA00022821"/>
    </source>
</evidence>
<evidence type="ECO:0000256" key="1">
    <source>
        <dbReference type="ARBA" id="ARBA00022737"/>
    </source>
</evidence>
<dbReference type="Pfam" id="PF23559">
    <property type="entry name" value="WHD_DRP"/>
    <property type="match status" value="1"/>
</dbReference>
<dbReference type="InterPro" id="IPR032675">
    <property type="entry name" value="LRR_dom_sf"/>
</dbReference>
<dbReference type="InterPro" id="IPR055414">
    <property type="entry name" value="LRR_R13L4/SHOC2-like"/>
</dbReference>
<dbReference type="InterPro" id="IPR058922">
    <property type="entry name" value="WHD_DRP"/>
</dbReference>
<dbReference type="Pfam" id="PF23598">
    <property type="entry name" value="LRR_14"/>
    <property type="match status" value="1"/>
</dbReference>
<name>A0AAD9ZQK0_9ROSI</name>
<reference evidence="5" key="1">
    <citation type="journal article" date="2023" name="Plant J.">
        <title>Genome sequences and population genomics provide insights into the demographic history, inbreeding, and mutation load of two 'living fossil' tree species of Dipteronia.</title>
        <authorList>
            <person name="Feng Y."/>
            <person name="Comes H.P."/>
            <person name="Chen J."/>
            <person name="Zhu S."/>
            <person name="Lu R."/>
            <person name="Zhang X."/>
            <person name="Li P."/>
            <person name="Qiu J."/>
            <person name="Olsen K.M."/>
            <person name="Qiu Y."/>
        </authorList>
    </citation>
    <scope>NUCLEOTIDE SEQUENCE</scope>
    <source>
        <strain evidence="5">NBL</strain>
    </source>
</reference>
<dbReference type="AlphaFoldDB" id="A0AAD9ZQK0"/>
<dbReference type="PANTHER" id="PTHR36766">
    <property type="entry name" value="PLANT BROAD-SPECTRUM MILDEW RESISTANCE PROTEIN RPW8"/>
    <property type="match status" value="1"/>
</dbReference>
<accession>A0AAD9ZQK0</accession>
<feature type="domain" description="Disease resistance protein winged helix" evidence="3">
    <location>
        <begin position="1"/>
        <end position="55"/>
    </location>
</feature>
<evidence type="ECO:0000259" key="3">
    <source>
        <dbReference type="Pfam" id="PF23559"/>
    </source>
</evidence>
<dbReference type="EMBL" id="JANJYJ010000009">
    <property type="protein sequence ID" value="KAK3188717.1"/>
    <property type="molecule type" value="Genomic_DNA"/>
</dbReference>
<protein>
    <submittedName>
        <fullName evidence="5">Uncharacterized protein</fullName>
    </submittedName>
</protein>
<dbReference type="PANTHER" id="PTHR36766:SF61">
    <property type="entry name" value="NB-ARC DOMAIN DISEASE RESISTANCE PROTEIN"/>
    <property type="match status" value="1"/>
</dbReference>
<feature type="domain" description="Disease resistance R13L4/SHOC-2-like LRR" evidence="4">
    <location>
        <begin position="122"/>
        <end position="203"/>
    </location>
</feature>
<comment type="caution">
    <text evidence="5">The sequence shown here is derived from an EMBL/GenBank/DDBJ whole genome shotgun (WGS) entry which is preliminary data.</text>
</comment>
<proteinExistence type="predicted"/>
<organism evidence="5 6">
    <name type="scientific">Dipteronia sinensis</name>
    <dbReference type="NCBI Taxonomy" id="43782"/>
    <lineage>
        <taxon>Eukaryota</taxon>
        <taxon>Viridiplantae</taxon>
        <taxon>Streptophyta</taxon>
        <taxon>Embryophyta</taxon>
        <taxon>Tracheophyta</taxon>
        <taxon>Spermatophyta</taxon>
        <taxon>Magnoliopsida</taxon>
        <taxon>eudicotyledons</taxon>
        <taxon>Gunneridae</taxon>
        <taxon>Pentapetalae</taxon>
        <taxon>rosids</taxon>
        <taxon>malvids</taxon>
        <taxon>Sapindales</taxon>
        <taxon>Sapindaceae</taxon>
        <taxon>Hippocastanoideae</taxon>
        <taxon>Acereae</taxon>
        <taxon>Dipteronia</taxon>
    </lineage>
</organism>
<evidence type="ECO:0000259" key="4">
    <source>
        <dbReference type="Pfam" id="PF23598"/>
    </source>
</evidence>